<reference evidence="10" key="2">
    <citation type="submission" date="2025-09" db="UniProtKB">
        <authorList>
            <consortium name="Ensembl"/>
        </authorList>
    </citation>
    <scope>IDENTIFICATION</scope>
</reference>
<organism evidence="10 11">
    <name type="scientific">Salvator merianae</name>
    <name type="common">Argentine black and white tegu</name>
    <name type="synonym">Tupinambis merianae</name>
    <dbReference type="NCBI Taxonomy" id="96440"/>
    <lineage>
        <taxon>Eukaryota</taxon>
        <taxon>Metazoa</taxon>
        <taxon>Chordata</taxon>
        <taxon>Craniata</taxon>
        <taxon>Vertebrata</taxon>
        <taxon>Euteleostomi</taxon>
        <taxon>Lepidosauria</taxon>
        <taxon>Squamata</taxon>
        <taxon>Bifurcata</taxon>
        <taxon>Unidentata</taxon>
        <taxon>Episquamata</taxon>
        <taxon>Laterata</taxon>
        <taxon>Teiioidea</taxon>
        <taxon>Teiidae</taxon>
        <taxon>Salvator</taxon>
    </lineage>
</organism>
<dbReference type="GO" id="GO:0005763">
    <property type="term" value="C:mitochondrial small ribosomal subunit"/>
    <property type="evidence" value="ECO:0007669"/>
    <property type="project" value="Ensembl"/>
</dbReference>
<evidence type="ECO:0000313" key="11">
    <source>
        <dbReference type="Proteomes" id="UP000694421"/>
    </source>
</evidence>
<evidence type="ECO:0000256" key="5">
    <source>
        <dbReference type="ARBA" id="ARBA00023128"/>
    </source>
</evidence>
<sequence length="255" mass="29204">MLPMWLVRRGSAVLGAAALRGWSSLGPNTAVTTAVALQGILNRERKNPLLQISRDYVRPSPKKREVISSQLDDLSSTMLVKDYAKVPGIDKVDDVVKRLLSLEMASQAEKLKIKKDQLADKVRRGPSDSGSIEVQIAHLTAKIRAIKEHLQIHRKDKANYRKLLMSIDRRNVLLNNLRRTRYDAFEKVCKQLDIEYVIPPLYRRRATRRWLTKKAFCIKVFQEKQKLKAAEILKQRKQRANAAKEKSLPGEESQT</sequence>
<keyword evidence="4 9" id="KW-0689">Ribosomal protein</keyword>
<proteinExistence type="inferred from homology"/>
<dbReference type="AlphaFoldDB" id="A0A8D0CCN8"/>
<dbReference type="GO" id="GO:0003723">
    <property type="term" value="F:RNA binding"/>
    <property type="evidence" value="ECO:0007669"/>
    <property type="project" value="TreeGrafter"/>
</dbReference>
<dbReference type="Gene3D" id="1.10.287.10">
    <property type="entry name" value="S15/NS1, RNA-binding"/>
    <property type="match status" value="1"/>
</dbReference>
<evidence type="ECO:0000256" key="6">
    <source>
        <dbReference type="ARBA" id="ARBA00023274"/>
    </source>
</evidence>
<evidence type="ECO:0000256" key="3">
    <source>
        <dbReference type="ARBA" id="ARBA00022946"/>
    </source>
</evidence>
<comment type="similarity">
    <text evidence="2 9">Belongs to the universal ribosomal protein uS15 family.</text>
</comment>
<dbReference type="Pfam" id="PF00312">
    <property type="entry name" value="Ribosomal_S15"/>
    <property type="match status" value="1"/>
</dbReference>
<dbReference type="SUPFAM" id="SSF47060">
    <property type="entry name" value="S15/NS1 RNA-binding domain"/>
    <property type="match status" value="1"/>
</dbReference>
<dbReference type="InterPro" id="IPR009068">
    <property type="entry name" value="uS15_NS1_RNA-bd_sf"/>
</dbReference>
<dbReference type="GO" id="GO:0003735">
    <property type="term" value="F:structural constituent of ribosome"/>
    <property type="evidence" value="ECO:0007669"/>
    <property type="project" value="InterPro"/>
</dbReference>
<keyword evidence="11" id="KW-1185">Reference proteome</keyword>
<keyword evidence="3" id="KW-0809">Transit peptide</keyword>
<dbReference type="OMA" id="RYLQMSI"/>
<dbReference type="InterPro" id="IPR052137">
    <property type="entry name" value="uS15_ribosomal"/>
</dbReference>
<dbReference type="GO" id="GO:0032543">
    <property type="term" value="P:mitochondrial translation"/>
    <property type="evidence" value="ECO:0007669"/>
    <property type="project" value="TreeGrafter"/>
</dbReference>
<keyword evidence="6 9" id="KW-0687">Ribonucleoprotein</keyword>
<evidence type="ECO:0000256" key="4">
    <source>
        <dbReference type="ARBA" id="ARBA00022980"/>
    </source>
</evidence>
<evidence type="ECO:0000256" key="8">
    <source>
        <dbReference type="ARBA" id="ARBA00035528"/>
    </source>
</evidence>
<dbReference type="GO" id="GO:0005654">
    <property type="term" value="C:nucleoplasm"/>
    <property type="evidence" value="ECO:0007669"/>
    <property type="project" value="Ensembl"/>
</dbReference>
<comment type="subcellular location">
    <subcellularLocation>
        <location evidence="1">Mitochondrion</location>
    </subcellularLocation>
</comment>
<dbReference type="SMART" id="SM01387">
    <property type="entry name" value="Ribosomal_S15"/>
    <property type="match status" value="1"/>
</dbReference>
<evidence type="ECO:0000313" key="10">
    <source>
        <dbReference type="Ensembl" id="ENSSMRP00000020482.1"/>
    </source>
</evidence>
<protein>
    <recommendedName>
        <fullName evidence="7">Small ribosomal subunit protein uS15m</fullName>
    </recommendedName>
    <alternativeName>
        <fullName evidence="8">28S ribosomal protein S15, mitochondrial</fullName>
    </alternativeName>
</protein>
<dbReference type="Ensembl" id="ENSSMRT00000024002.1">
    <property type="protein sequence ID" value="ENSSMRP00000020482.1"/>
    <property type="gene ID" value="ENSSMRG00000015939.1"/>
</dbReference>
<dbReference type="GO" id="GO:0005730">
    <property type="term" value="C:nucleolus"/>
    <property type="evidence" value="ECO:0007669"/>
    <property type="project" value="Ensembl"/>
</dbReference>
<reference evidence="10" key="1">
    <citation type="submission" date="2025-08" db="UniProtKB">
        <authorList>
            <consortium name="Ensembl"/>
        </authorList>
    </citation>
    <scope>IDENTIFICATION</scope>
</reference>
<keyword evidence="5" id="KW-0496">Mitochondrion</keyword>
<dbReference type="Proteomes" id="UP000694421">
    <property type="component" value="Unplaced"/>
</dbReference>
<name>A0A8D0CCN8_SALMN</name>
<dbReference type="PANTHER" id="PTHR46685">
    <property type="entry name" value="28S RIBOSOMAL PROTEIN S15, MITOCHONDRIAL"/>
    <property type="match status" value="1"/>
</dbReference>
<accession>A0A8D0CCN8</accession>
<evidence type="ECO:0000256" key="2">
    <source>
        <dbReference type="ARBA" id="ARBA00008434"/>
    </source>
</evidence>
<dbReference type="PANTHER" id="PTHR46685:SF1">
    <property type="entry name" value="SMALL RIBOSOMAL SUBUNIT PROTEIN US15M"/>
    <property type="match status" value="1"/>
</dbReference>
<evidence type="ECO:0000256" key="7">
    <source>
        <dbReference type="ARBA" id="ARBA00035249"/>
    </source>
</evidence>
<dbReference type="GeneTree" id="ENSGT00390000001737"/>
<evidence type="ECO:0000256" key="1">
    <source>
        <dbReference type="ARBA" id="ARBA00004173"/>
    </source>
</evidence>
<dbReference type="HAMAP" id="MF_01343_B">
    <property type="entry name" value="Ribosomal_uS15_B"/>
    <property type="match status" value="1"/>
</dbReference>
<dbReference type="CDD" id="cd00353">
    <property type="entry name" value="Ribosomal_S15p_S13e"/>
    <property type="match status" value="1"/>
</dbReference>
<dbReference type="InterPro" id="IPR005290">
    <property type="entry name" value="Ribosomal_uS15_bac-type"/>
</dbReference>
<evidence type="ECO:0000256" key="9">
    <source>
        <dbReference type="RuleBase" id="RU003919"/>
    </source>
</evidence>
<dbReference type="InterPro" id="IPR000589">
    <property type="entry name" value="Ribosomal_uS15"/>
</dbReference>